<dbReference type="AlphaFoldDB" id="A0AAV2IGB8"/>
<reference evidence="1 2" key="1">
    <citation type="submission" date="2024-04" db="EMBL/GenBank/DDBJ databases">
        <authorList>
            <consortium name="Genoscope - CEA"/>
            <person name="William W."/>
        </authorList>
    </citation>
    <scope>NUCLEOTIDE SEQUENCE [LARGE SCALE GENOMIC DNA]</scope>
</reference>
<evidence type="ECO:0000313" key="1">
    <source>
        <dbReference type="EMBL" id="CAL1544611.1"/>
    </source>
</evidence>
<keyword evidence="2" id="KW-1185">Reference proteome</keyword>
<accession>A0AAV2IGB8</accession>
<gene>
    <name evidence="1" type="ORF">GSLYS_00018124001</name>
</gene>
<evidence type="ECO:0000313" key="2">
    <source>
        <dbReference type="Proteomes" id="UP001497497"/>
    </source>
</evidence>
<dbReference type="EMBL" id="CAXITT010000634">
    <property type="protein sequence ID" value="CAL1544611.1"/>
    <property type="molecule type" value="Genomic_DNA"/>
</dbReference>
<organism evidence="1 2">
    <name type="scientific">Lymnaea stagnalis</name>
    <name type="common">Great pond snail</name>
    <name type="synonym">Helix stagnalis</name>
    <dbReference type="NCBI Taxonomy" id="6523"/>
    <lineage>
        <taxon>Eukaryota</taxon>
        <taxon>Metazoa</taxon>
        <taxon>Spiralia</taxon>
        <taxon>Lophotrochozoa</taxon>
        <taxon>Mollusca</taxon>
        <taxon>Gastropoda</taxon>
        <taxon>Heterobranchia</taxon>
        <taxon>Euthyneura</taxon>
        <taxon>Panpulmonata</taxon>
        <taxon>Hygrophila</taxon>
        <taxon>Lymnaeoidea</taxon>
        <taxon>Lymnaeidae</taxon>
        <taxon>Lymnaea</taxon>
    </lineage>
</organism>
<feature type="non-terminal residue" evidence="1">
    <location>
        <position position="98"/>
    </location>
</feature>
<comment type="caution">
    <text evidence="1">The sequence shown here is derived from an EMBL/GenBank/DDBJ whole genome shotgun (WGS) entry which is preliminary data.</text>
</comment>
<name>A0AAV2IGB8_LYMST</name>
<proteinExistence type="predicted"/>
<sequence length="98" mass="10811">GYVCQEHNNPSDFFLDVINGDPATFAANGMSVEEQVESDFENSQSEHGKLVAGFKNSIWYKRLQEEAGDILSNFEANGGLMGEQHEAIAYVTPFGHQV</sequence>
<protein>
    <submittedName>
        <fullName evidence="1">Uncharacterized protein</fullName>
    </submittedName>
</protein>
<feature type="non-terminal residue" evidence="1">
    <location>
        <position position="1"/>
    </location>
</feature>
<dbReference type="Proteomes" id="UP001497497">
    <property type="component" value="Unassembled WGS sequence"/>
</dbReference>